<keyword evidence="7" id="KW-0812">Transmembrane</keyword>
<dbReference type="Pfam" id="PF00072">
    <property type="entry name" value="Response_reg"/>
    <property type="match status" value="2"/>
</dbReference>
<evidence type="ECO:0000256" key="10">
    <source>
        <dbReference type="ARBA" id="ARBA00022840"/>
    </source>
</evidence>
<dbReference type="AlphaFoldDB" id="A0A6H1UFT6"/>
<dbReference type="PROSITE" id="PS50894">
    <property type="entry name" value="HPT"/>
    <property type="match status" value="1"/>
</dbReference>
<sequence>MNTVAKLTIYNFDAIYSVRSKFHRVGLLCGLQSIYLTRVVSQLSSLLKSANYDRLNEPVTLSITHQQTPVAAKLWLSIGSSNPLRLPSNANSLFAQVIQHPVGDLQQLQLAIGLTATQSQAFELNRDKIHDLFNHKSRQELLSELELKNESLQTQSQQLAVEVEQRTGELQQAMIEADAANKAKSDFLANMSHEIRTPMNAIIGMSHLVLQTELEGKQRNYIEKVNLSAESLLGIINDILDFSKIEAGKLTLEKIPFQLDSVMANLGNLISLKAEEKDLEFLFDIAPEVPQSLIGDPLRLGQVLINLANNAVKFTEQGHVVVRVRCPNSGSDTAQLSFSVEDSGIGMSAEQQAKLFQSFSQADTSTTRKYGGTGLGLSISKRLVDMMGGEISVSSQQGQGSTFKFNAELAIDHEQQQRQPILIKPAELDDLRVLIVDDNFIANQILSMMLESFGFEVTSVTSGQRAIEAMKQAQQPFDLAFVDWRMPGLDGVATAKALKVLGPLPIVMLTAASLSDVKEHAGSPQLLNGVLSKPVSASSLYDTVMEVFGLEQQHRRQDRKTIKCESFSANVQKLAGAHLLLVEDNAFNQELAIEFLTANGITVVVAENGVEAIKCIESESFDGVLMDCQMPLMDGFEATKRIRALNESFASMPIIAMTANVMTSDRKRVLEAGMNDHIGKPIRVEDMFATMAKWIVPAAPTGLPKQQLTESDNLADNLVSQLANVSLIDSDIGLINTEQNPKLYRKLLLQFCESQSQFVSQFDDAFAQQDFVTCMRLAHTIKGLLATIGANGLVAPAQALELACEQQQSDVEVQLAQFKPSIERLLQQLHQVNVATAPEDKSAKQPLAHAELEHRLIEIIECCEQFDSAAPDLLEQLEQFQLAHEQRQALRKAYDLLKNYDFEQAQQLLAAMLSPH</sequence>
<evidence type="ECO:0000256" key="6">
    <source>
        <dbReference type="ARBA" id="ARBA00022679"/>
    </source>
</evidence>
<dbReference type="SUPFAM" id="SSF52172">
    <property type="entry name" value="CheY-like"/>
    <property type="match status" value="2"/>
</dbReference>
<dbReference type="Gene3D" id="3.30.565.10">
    <property type="entry name" value="Histidine kinase-like ATPase, C-terminal domain"/>
    <property type="match status" value="1"/>
</dbReference>
<evidence type="ECO:0000313" key="22">
    <source>
        <dbReference type="EMBL" id="QIZ77688.1"/>
    </source>
</evidence>
<dbReference type="EC" id="2.7.13.3" evidence="3"/>
<keyword evidence="18" id="KW-0175">Coiled coil</keyword>
<dbReference type="SMART" id="SM00448">
    <property type="entry name" value="REC"/>
    <property type="match status" value="2"/>
</dbReference>
<evidence type="ECO:0000256" key="14">
    <source>
        <dbReference type="ARBA" id="ARBA00064003"/>
    </source>
</evidence>
<evidence type="ECO:0000256" key="5">
    <source>
        <dbReference type="ARBA" id="ARBA00022553"/>
    </source>
</evidence>
<evidence type="ECO:0000256" key="13">
    <source>
        <dbReference type="ARBA" id="ARBA00023136"/>
    </source>
</evidence>
<evidence type="ECO:0000259" key="19">
    <source>
        <dbReference type="PROSITE" id="PS50109"/>
    </source>
</evidence>
<keyword evidence="9" id="KW-0418">Kinase</keyword>
<evidence type="ECO:0000256" key="17">
    <source>
        <dbReference type="PROSITE-ProRule" id="PRU00169"/>
    </source>
</evidence>
<evidence type="ECO:0000256" key="15">
    <source>
        <dbReference type="ARBA" id="ARBA00068150"/>
    </source>
</evidence>
<protein>
    <recommendedName>
        <fullName evidence="15">Sensory/regulatory protein RpfC</fullName>
        <ecNumber evidence="3">2.7.13.3</ecNumber>
    </recommendedName>
</protein>
<name>A0A6H1UFT6_9GAMM</name>
<organism evidence="22 23">
    <name type="scientific">Ferrimonas lipolytica</name>
    <dbReference type="NCBI Taxonomy" id="2724191"/>
    <lineage>
        <taxon>Bacteria</taxon>
        <taxon>Pseudomonadati</taxon>
        <taxon>Pseudomonadota</taxon>
        <taxon>Gammaproteobacteria</taxon>
        <taxon>Alteromonadales</taxon>
        <taxon>Ferrimonadaceae</taxon>
        <taxon>Ferrimonas</taxon>
    </lineage>
</organism>
<gene>
    <name evidence="22" type="ORF">HER31_12745</name>
</gene>
<evidence type="ECO:0000256" key="16">
    <source>
        <dbReference type="PROSITE-ProRule" id="PRU00110"/>
    </source>
</evidence>
<dbReference type="CDD" id="cd00082">
    <property type="entry name" value="HisKA"/>
    <property type="match status" value="1"/>
</dbReference>
<feature type="modified residue" description="4-aspartylphosphate" evidence="17">
    <location>
        <position position="627"/>
    </location>
</feature>
<dbReference type="FunFam" id="1.10.287.130:FF:000002">
    <property type="entry name" value="Two-component osmosensing histidine kinase"/>
    <property type="match status" value="1"/>
</dbReference>
<comment type="subcellular location">
    <subcellularLocation>
        <location evidence="2">Cell membrane</location>
        <topology evidence="2">Multi-pass membrane protein</topology>
    </subcellularLocation>
</comment>
<dbReference type="PROSITE" id="PS50109">
    <property type="entry name" value="HIS_KIN"/>
    <property type="match status" value="1"/>
</dbReference>
<feature type="coiled-coil region" evidence="18">
    <location>
        <begin position="135"/>
        <end position="162"/>
    </location>
</feature>
<dbReference type="InterPro" id="IPR001789">
    <property type="entry name" value="Sig_transdc_resp-reg_receiver"/>
</dbReference>
<dbReference type="KEGG" id="fes:HER31_12745"/>
<keyword evidence="5 17" id="KW-0597">Phosphoprotein</keyword>
<dbReference type="SMART" id="SM00388">
    <property type="entry name" value="HisKA"/>
    <property type="match status" value="1"/>
</dbReference>
<dbReference type="PRINTS" id="PR00344">
    <property type="entry name" value="BCTRLSENSOR"/>
</dbReference>
<evidence type="ECO:0000256" key="11">
    <source>
        <dbReference type="ARBA" id="ARBA00022989"/>
    </source>
</evidence>
<evidence type="ECO:0000256" key="9">
    <source>
        <dbReference type="ARBA" id="ARBA00022777"/>
    </source>
</evidence>
<dbReference type="PANTHER" id="PTHR45339">
    <property type="entry name" value="HYBRID SIGNAL TRANSDUCTION HISTIDINE KINASE J"/>
    <property type="match status" value="1"/>
</dbReference>
<dbReference type="InterPro" id="IPR004358">
    <property type="entry name" value="Sig_transdc_His_kin-like_C"/>
</dbReference>
<accession>A0A6H1UFT6</accession>
<evidence type="ECO:0000259" key="20">
    <source>
        <dbReference type="PROSITE" id="PS50110"/>
    </source>
</evidence>
<keyword evidence="23" id="KW-1185">Reference proteome</keyword>
<dbReference type="PANTHER" id="PTHR45339:SF1">
    <property type="entry name" value="HYBRID SIGNAL TRANSDUCTION HISTIDINE KINASE J"/>
    <property type="match status" value="1"/>
</dbReference>
<dbReference type="Gene3D" id="3.40.50.2300">
    <property type="match status" value="2"/>
</dbReference>
<evidence type="ECO:0000256" key="12">
    <source>
        <dbReference type="ARBA" id="ARBA00023012"/>
    </source>
</evidence>
<comment type="catalytic activity">
    <reaction evidence="1">
        <text>ATP + protein L-histidine = ADP + protein N-phospho-L-histidine.</text>
        <dbReference type="EC" id="2.7.13.3"/>
    </reaction>
</comment>
<keyword evidence="12" id="KW-0902">Two-component regulatory system</keyword>
<keyword evidence="6" id="KW-0808">Transferase</keyword>
<dbReference type="Gene3D" id="1.20.120.160">
    <property type="entry name" value="HPT domain"/>
    <property type="match status" value="1"/>
</dbReference>
<reference evidence="22 23" key="1">
    <citation type="submission" date="2020-04" db="EMBL/GenBank/DDBJ databases">
        <title>Ferrimonas sp. S7 isolated from sea water.</title>
        <authorList>
            <person name="Bae S.S."/>
            <person name="Baek K."/>
        </authorList>
    </citation>
    <scope>NUCLEOTIDE SEQUENCE [LARGE SCALE GENOMIC DNA]</scope>
    <source>
        <strain evidence="22 23">S7</strain>
    </source>
</reference>
<dbReference type="InterPro" id="IPR005467">
    <property type="entry name" value="His_kinase_dom"/>
</dbReference>
<dbReference type="GO" id="GO:0005886">
    <property type="term" value="C:plasma membrane"/>
    <property type="evidence" value="ECO:0007669"/>
    <property type="project" value="UniProtKB-SubCell"/>
</dbReference>
<dbReference type="RefSeq" id="WP_168660947.1">
    <property type="nucleotide sequence ID" value="NZ_CP051180.1"/>
</dbReference>
<feature type="modified residue" description="4-aspartylphosphate" evidence="17">
    <location>
        <position position="483"/>
    </location>
</feature>
<feature type="domain" description="Histidine kinase" evidence="19">
    <location>
        <begin position="190"/>
        <end position="411"/>
    </location>
</feature>
<dbReference type="InterPro" id="IPR003661">
    <property type="entry name" value="HisK_dim/P_dom"/>
</dbReference>
<evidence type="ECO:0000256" key="3">
    <source>
        <dbReference type="ARBA" id="ARBA00012438"/>
    </source>
</evidence>
<keyword evidence="4" id="KW-1003">Cell membrane</keyword>
<dbReference type="EMBL" id="CP051180">
    <property type="protein sequence ID" value="QIZ77688.1"/>
    <property type="molecule type" value="Genomic_DNA"/>
</dbReference>
<dbReference type="InterPro" id="IPR003594">
    <property type="entry name" value="HATPase_dom"/>
</dbReference>
<evidence type="ECO:0000259" key="21">
    <source>
        <dbReference type="PROSITE" id="PS50894"/>
    </source>
</evidence>
<dbReference type="CDD" id="cd16922">
    <property type="entry name" value="HATPase_EvgS-ArcB-TorS-like"/>
    <property type="match status" value="1"/>
</dbReference>
<evidence type="ECO:0000256" key="2">
    <source>
        <dbReference type="ARBA" id="ARBA00004651"/>
    </source>
</evidence>
<feature type="modified residue" description="Phosphohistidine" evidence="16">
    <location>
        <position position="779"/>
    </location>
</feature>
<dbReference type="CDD" id="cd00088">
    <property type="entry name" value="HPT"/>
    <property type="match status" value="1"/>
</dbReference>
<proteinExistence type="predicted"/>
<dbReference type="SUPFAM" id="SSF47384">
    <property type="entry name" value="Homodimeric domain of signal transducing histidine kinase"/>
    <property type="match status" value="1"/>
</dbReference>
<dbReference type="FunFam" id="3.30.565.10:FF:000010">
    <property type="entry name" value="Sensor histidine kinase RcsC"/>
    <property type="match status" value="1"/>
</dbReference>
<evidence type="ECO:0000256" key="8">
    <source>
        <dbReference type="ARBA" id="ARBA00022741"/>
    </source>
</evidence>
<dbReference type="InterPro" id="IPR036641">
    <property type="entry name" value="HPT_dom_sf"/>
</dbReference>
<dbReference type="PROSITE" id="PS50110">
    <property type="entry name" value="RESPONSE_REGULATORY"/>
    <property type="match status" value="2"/>
</dbReference>
<dbReference type="GO" id="GO:0005524">
    <property type="term" value="F:ATP binding"/>
    <property type="evidence" value="ECO:0007669"/>
    <property type="project" value="UniProtKB-KW"/>
</dbReference>
<evidence type="ECO:0000256" key="1">
    <source>
        <dbReference type="ARBA" id="ARBA00000085"/>
    </source>
</evidence>
<evidence type="ECO:0000256" key="18">
    <source>
        <dbReference type="SAM" id="Coils"/>
    </source>
</evidence>
<dbReference type="Proteomes" id="UP000501602">
    <property type="component" value="Chromosome"/>
</dbReference>
<comment type="subunit">
    <text evidence="14">At low DSF concentrations, interacts with RpfF.</text>
</comment>
<feature type="domain" description="Response regulatory" evidence="20">
    <location>
        <begin position="578"/>
        <end position="695"/>
    </location>
</feature>
<dbReference type="Pfam" id="PF01627">
    <property type="entry name" value="Hpt"/>
    <property type="match status" value="1"/>
</dbReference>
<evidence type="ECO:0000256" key="4">
    <source>
        <dbReference type="ARBA" id="ARBA00022475"/>
    </source>
</evidence>
<dbReference type="InterPro" id="IPR036097">
    <property type="entry name" value="HisK_dim/P_sf"/>
</dbReference>
<keyword evidence="10" id="KW-0067">ATP-binding</keyword>
<dbReference type="InterPro" id="IPR036890">
    <property type="entry name" value="HATPase_C_sf"/>
</dbReference>
<dbReference type="GO" id="GO:0000155">
    <property type="term" value="F:phosphorelay sensor kinase activity"/>
    <property type="evidence" value="ECO:0007669"/>
    <property type="project" value="InterPro"/>
</dbReference>
<keyword evidence="13" id="KW-0472">Membrane</keyword>
<keyword evidence="11" id="KW-1133">Transmembrane helix</keyword>
<dbReference type="SUPFAM" id="SSF47226">
    <property type="entry name" value="Histidine-containing phosphotransfer domain, HPT domain"/>
    <property type="match status" value="1"/>
</dbReference>
<feature type="domain" description="HPt" evidence="21">
    <location>
        <begin position="740"/>
        <end position="832"/>
    </location>
</feature>
<dbReference type="SMART" id="SM00387">
    <property type="entry name" value="HATPase_c"/>
    <property type="match status" value="1"/>
</dbReference>
<dbReference type="Pfam" id="PF02518">
    <property type="entry name" value="HATPase_c"/>
    <property type="match status" value="1"/>
</dbReference>
<evidence type="ECO:0000256" key="7">
    <source>
        <dbReference type="ARBA" id="ARBA00022692"/>
    </source>
</evidence>
<dbReference type="Gene3D" id="1.10.287.130">
    <property type="match status" value="1"/>
</dbReference>
<keyword evidence="8" id="KW-0547">Nucleotide-binding</keyword>
<dbReference type="SUPFAM" id="SSF55874">
    <property type="entry name" value="ATPase domain of HSP90 chaperone/DNA topoisomerase II/histidine kinase"/>
    <property type="match status" value="1"/>
</dbReference>
<dbReference type="CDD" id="cd17546">
    <property type="entry name" value="REC_hyHK_CKI1_RcsC-like"/>
    <property type="match status" value="2"/>
</dbReference>
<evidence type="ECO:0000313" key="23">
    <source>
        <dbReference type="Proteomes" id="UP000501602"/>
    </source>
</evidence>
<feature type="domain" description="Response regulatory" evidence="20">
    <location>
        <begin position="432"/>
        <end position="548"/>
    </location>
</feature>
<dbReference type="Pfam" id="PF00512">
    <property type="entry name" value="HisKA"/>
    <property type="match status" value="1"/>
</dbReference>
<dbReference type="InterPro" id="IPR011006">
    <property type="entry name" value="CheY-like_superfamily"/>
</dbReference>
<dbReference type="InterPro" id="IPR008207">
    <property type="entry name" value="Sig_transdc_His_kin_Hpt_dom"/>
</dbReference>